<gene>
    <name evidence="2" type="ORF">DPMN_106931</name>
</gene>
<comment type="caution">
    <text evidence="2">The sequence shown here is derived from an EMBL/GenBank/DDBJ whole genome shotgun (WGS) entry which is preliminary data.</text>
</comment>
<dbReference type="Proteomes" id="UP000828390">
    <property type="component" value="Unassembled WGS sequence"/>
</dbReference>
<feature type="region of interest" description="Disordered" evidence="1">
    <location>
        <begin position="1"/>
        <end position="27"/>
    </location>
</feature>
<feature type="compositionally biased region" description="Basic and acidic residues" evidence="1">
    <location>
        <begin position="14"/>
        <end position="27"/>
    </location>
</feature>
<dbReference type="EMBL" id="JAIWYP010000004">
    <property type="protein sequence ID" value="KAH3833619.1"/>
    <property type="molecule type" value="Genomic_DNA"/>
</dbReference>
<evidence type="ECO:0000313" key="3">
    <source>
        <dbReference type="Proteomes" id="UP000828390"/>
    </source>
</evidence>
<reference evidence="2" key="2">
    <citation type="submission" date="2020-11" db="EMBL/GenBank/DDBJ databases">
        <authorList>
            <person name="McCartney M.A."/>
            <person name="Auch B."/>
            <person name="Kono T."/>
            <person name="Mallez S."/>
            <person name="Becker A."/>
            <person name="Gohl D.M."/>
            <person name="Silverstein K.A.T."/>
            <person name="Koren S."/>
            <person name="Bechman K.B."/>
            <person name="Herman A."/>
            <person name="Abrahante J.E."/>
            <person name="Garbe J."/>
        </authorList>
    </citation>
    <scope>NUCLEOTIDE SEQUENCE</scope>
    <source>
        <strain evidence="2">Duluth1</strain>
        <tissue evidence="2">Whole animal</tissue>
    </source>
</reference>
<proteinExistence type="predicted"/>
<dbReference type="AlphaFoldDB" id="A0A9D4K621"/>
<evidence type="ECO:0000313" key="2">
    <source>
        <dbReference type="EMBL" id="KAH3833619.1"/>
    </source>
</evidence>
<sequence length="110" mass="12425">MQDFTDLAYTTSPQDKESTEARIKRDASDLEKMHTKITLATQLILLRNMVNRIVAGSDMNMHAFQEVGNKIIRDIKGKSVFACTFKRKDRAKTLGNSSAVKIADTHQVRL</sequence>
<name>A0A9D4K621_DREPO</name>
<accession>A0A9D4K621</accession>
<reference evidence="2" key="1">
    <citation type="journal article" date="2019" name="bioRxiv">
        <title>The Genome of the Zebra Mussel, Dreissena polymorpha: A Resource for Invasive Species Research.</title>
        <authorList>
            <person name="McCartney M.A."/>
            <person name="Auch B."/>
            <person name="Kono T."/>
            <person name="Mallez S."/>
            <person name="Zhang Y."/>
            <person name="Obille A."/>
            <person name="Becker A."/>
            <person name="Abrahante J.E."/>
            <person name="Garbe J."/>
            <person name="Badalamenti J.P."/>
            <person name="Herman A."/>
            <person name="Mangelson H."/>
            <person name="Liachko I."/>
            <person name="Sullivan S."/>
            <person name="Sone E.D."/>
            <person name="Koren S."/>
            <person name="Silverstein K.A.T."/>
            <person name="Beckman K.B."/>
            <person name="Gohl D.M."/>
        </authorList>
    </citation>
    <scope>NUCLEOTIDE SEQUENCE</scope>
    <source>
        <strain evidence="2">Duluth1</strain>
        <tissue evidence="2">Whole animal</tissue>
    </source>
</reference>
<keyword evidence="3" id="KW-1185">Reference proteome</keyword>
<organism evidence="2 3">
    <name type="scientific">Dreissena polymorpha</name>
    <name type="common">Zebra mussel</name>
    <name type="synonym">Mytilus polymorpha</name>
    <dbReference type="NCBI Taxonomy" id="45954"/>
    <lineage>
        <taxon>Eukaryota</taxon>
        <taxon>Metazoa</taxon>
        <taxon>Spiralia</taxon>
        <taxon>Lophotrochozoa</taxon>
        <taxon>Mollusca</taxon>
        <taxon>Bivalvia</taxon>
        <taxon>Autobranchia</taxon>
        <taxon>Heteroconchia</taxon>
        <taxon>Euheterodonta</taxon>
        <taxon>Imparidentia</taxon>
        <taxon>Neoheterodontei</taxon>
        <taxon>Myida</taxon>
        <taxon>Dreissenoidea</taxon>
        <taxon>Dreissenidae</taxon>
        <taxon>Dreissena</taxon>
    </lineage>
</organism>
<protein>
    <submittedName>
        <fullName evidence="2">Uncharacterized protein</fullName>
    </submittedName>
</protein>
<evidence type="ECO:0000256" key="1">
    <source>
        <dbReference type="SAM" id="MobiDB-lite"/>
    </source>
</evidence>